<evidence type="ECO:0000256" key="1">
    <source>
        <dbReference type="ARBA" id="ARBA00022741"/>
    </source>
</evidence>
<keyword evidence="9" id="KW-1185">Reference proteome</keyword>
<protein>
    <submittedName>
        <fullName evidence="8">UPF0042 nucleotide-binding protein</fullName>
    </submittedName>
</protein>
<organism evidence="8 9">
    <name type="scientific">Pseudoroseicyclus aestuarii</name>
    <dbReference type="NCBI Taxonomy" id="1795041"/>
    <lineage>
        <taxon>Bacteria</taxon>
        <taxon>Pseudomonadati</taxon>
        <taxon>Pseudomonadota</taxon>
        <taxon>Alphaproteobacteria</taxon>
        <taxon>Rhodobacterales</taxon>
        <taxon>Paracoccaceae</taxon>
        <taxon>Pseudoroseicyclus</taxon>
    </lineage>
</organism>
<evidence type="ECO:0000256" key="5">
    <source>
        <dbReference type="SAM" id="MobiDB-lite"/>
    </source>
</evidence>
<evidence type="ECO:0000256" key="2">
    <source>
        <dbReference type="ARBA" id="ARBA00022840"/>
    </source>
</evidence>
<keyword evidence="2 4" id="KW-0067">ATP-binding</keyword>
<sequence length="314" mass="34187">MTAHTEGPARAGTDDGRQRVVLVTGPSGAGRTTAINTLEDLGFEVISNLPLSLLPKLIDGLRLSRPIALGVDVRNRDFSIDAMLAAIDRLASMPQIAEQVLYLDSDESTLVRRYSETRRRHPLAPGEVPLAGIQREREMMVPIRGRADVLIDSSALTPHELRAEVERFFAPGGGPGLSVTLQSFSYKRGLPRGVDLVFDVRFLSNPHWVPELRPLDGRDPAVAEHVAADPRFDGFFTRLCDLLVPLLPAYRDEGKTHLTVGFGCTGGQHRSVALVERLAKTLAEEGWQVSKRHRELERQAGTPGAAAAGQGQAS</sequence>
<feature type="compositionally biased region" description="Low complexity" evidence="5">
    <location>
        <begin position="299"/>
        <end position="314"/>
    </location>
</feature>
<feature type="region of interest" description="Disordered" evidence="5">
    <location>
        <begin position="293"/>
        <end position="314"/>
    </location>
</feature>
<evidence type="ECO:0000256" key="3">
    <source>
        <dbReference type="ARBA" id="ARBA00023134"/>
    </source>
</evidence>
<dbReference type="OrthoDB" id="9784461at2"/>
<evidence type="ECO:0000313" key="8">
    <source>
        <dbReference type="EMBL" id="PYE85076.1"/>
    </source>
</evidence>
<dbReference type="HAMAP" id="MF_00636">
    <property type="entry name" value="RapZ_like"/>
    <property type="match status" value="1"/>
</dbReference>
<dbReference type="Pfam" id="PF22740">
    <property type="entry name" value="PapZ_C"/>
    <property type="match status" value="1"/>
</dbReference>
<feature type="domain" description="RapZ-like N-terminal" evidence="6">
    <location>
        <begin position="20"/>
        <end position="170"/>
    </location>
</feature>
<evidence type="ECO:0000259" key="7">
    <source>
        <dbReference type="Pfam" id="PF22740"/>
    </source>
</evidence>
<feature type="binding site" evidence="4">
    <location>
        <begin position="72"/>
        <end position="75"/>
    </location>
    <ligand>
        <name>GTP</name>
        <dbReference type="ChEBI" id="CHEBI:37565"/>
    </ligand>
</feature>
<evidence type="ECO:0000256" key="4">
    <source>
        <dbReference type="HAMAP-Rule" id="MF_00636"/>
    </source>
</evidence>
<proteinExistence type="inferred from homology"/>
<keyword evidence="3 4" id="KW-0342">GTP-binding</keyword>
<comment type="caution">
    <text evidence="8">The sequence shown here is derived from an EMBL/GenBank/DDBJ whole genome shotgun (WGS) entry which is preliminary data.</text>
</comment>
<dbReference type="NCBIfam" id="NF003828">
    <property type="entry name" value="PRK05416.1"/>
    <property type="match status" value="1"/>
</dbReference>
<feature type="domain" description="RapZ C-terminal" evidence="7">
    <location>
        <begin position="178"/>
        <end position="297"/>
    </location>
</feature>
<dbReference type="SUPFAM" id="SSF52540">
    <property type="entry name" value="P-loop containing nucleoside triphosphate hydrolases"/>
    <property type="match status" value="1"/>
</dbReference>
<feature type="binding site" evidence="4">
    <location>
        <begin position="25"/>
        <end position="32"/>
    </location>
    <ligand>
        <name>ATP</name>
        <dbReference type="ChEBI" id="CHEBI:30616"/>
    </ligand>
</feature>
<dbReference type="PANTHER" id="PTHR30448">
    <property type="entry name" value="RNASE ADAPTER PROTEIN RAPZ"/>
    <property type="match status" value="1"/>
</dbReference>
<name>A0A318SXI6_9RHOB</name>
<keyword evidence="1 4" id="KW-0547">Nucleotide-binding</keyword>
<dbReference type="InterPro" id="IPR053931">
    <property type="entry name" value="RapZ_C"/>
</dbReference>
<dbReference type="EMBL" id="QJTE01000002">
    <property type="protein sequence ID" value="PYE85076.1"/>
    <property type="molecule type" value="Genomic_DNA"/>
</dbReference>
<dbReference type="AlphaFoldDB" id="A0A318SXI6"/>
<evidence type="ECO:0000259" key="6">
    <source>
        <dbReference type="Pfam" id="PF03668"/>
    </source>
</evidence>
<accession>A0A318SXI6</accession>
<dbReference type="InterPro" id="IPR027417">
    <property type="entry name" value="P-loop_NTPase"/>
</dbReference>
<dbReference type="InterPro" id="IPR005337">
    <property type="entry name" value="RapZ-like"/>
</dbReference>
<gene>
    <name evidence="8" type="ORF">DFP88_102882</name>
</gene>
<dbReference type="PIRSF" id="PIRSF005052">
    <property type="entry name" value="P-loopkin"/>
    <property type="match status" value="1"/>
</dbReference>
<dbReference type="InterPro" id="IPR053930">
    <property type="entry name" value="RapZ-like_N"/>
</dbReference>
<dbReference type="RefSeq" id="WP_110814096.1">
    <property type="nucleotide sequence ID" value="NZ_QJTE01000002.1"/>
</dbReference>
<dbReference type="GO" id="GO:0005525">
    <property type="term" value="F:GTP binding"/>
    <property type="evidence" value="ECO:0007669"/>
    <property type="project" value="UniProtKB-UniRule"/>
</dbReference>
<dbReference type="GO" id="GO:0005524">
    <property type="term" value="F:ATP binding"/>
    <property type="evidence" value="ECO:0007669"/>
    <property type="project" value="UniProtKB-UniRule"/>
</dbReference>
<dbReference type="PANTHER" id="PTHR30448:SF0">
    <property type="entry name" value="RNASE ADAPTER PROTEIN RAPZ"/>
    <property type="match status" value="1"/>
</dbReference>
<dbReference type="Proteomes" id="UP000248311">
    <property type="component" value="Unassembled WGS sequence"/>
</dbReference>
<evidence type="ECO:0000313" key="9">
    <source>
        <dbReference type="Proteomes" id="UP000248311"/>
    </source>
</evidence>
<dbReference type="Pfam" id="PF03668">
    <property type="entry name" value="RapZ-like_N"/>
    <property type="match status" value="1"/>
</dbReference>
<reference evidence="8 9" key="1">
    <citation type="submission" date="2018-06" db="EMBL/GenBank/DDBJ databases">
        <title>Genomic Encyclopedia of Type Strains, Phase III (KMG-III): the genomes of soil and plant-associated and newly described type strains.</title>
        <authorList>
            <person name="Whitman W."/>
        </authorList>
    </citation>
    <scope>NUCLEOTIDE SEQUENCE [LARGE SCALE GENOMIC DNA]</scope>
    <source>
        <strain evidence="8 9">CECT 9025</strain>
    </source>
</reference>